<evidence type="ECO:0000256" key="1">
    <source>
        <dbReference type="HAMAP-Rule" id="MF_01523"/>
    </source>
</evidence>
<reference evidence="2" key="1">
    <citation type="submission" date="2006-04" db="EMBL/GenBank/DDBJ databases">
        <authorList>
            <person name="Seshadri R."/>
            <person name="Federici B.A."/>
        </authorList>
    </citation>
    <scope>NUCLEOTIDE SEQUENCE [LARGE SCALE GENOMIC DNA]</scope>
</reference>
<feature type="binding site" evidence="1">
    <location>
        <begin position="109"/>
        <end position="110"/>
    </location>
    <ligand>
        <name>S-adenosyl-L-methionine</name>
        <dbReference type="ChEBI" id="CHEBI:59789"/>
    </ligand>
</feature>
<keyword evidence="3" id="KW-1185">Reference proteome</keyword>
<organism evidence="2 3">
    <name type="scientific">Rickettsiella grylli</name>
    <dbReference type="NCBI Taxonomy" id="59196"/>
    <lineage>
        <taxon>Bacteria</taxon>
        <taxon>Pseudomonadati</taxon>
        <taxon>Pseudomonadota</taxon>
        <taxon>Gammaproteobacteria</taxon>
        <taxon>Legionellales</taxon>
        <taxon>Coxiellaceae</taxon>
        <taxon>Rickettsiella</taxon>
    </lineage>
</organism>
<dbReference type="SUPFAM" id="SSF53335">
    <property type="entry name" value="S-adenosyl-L-methionine-dependent methyltransferases"/>
    <property type="match status" value="1"/>
</dbReference>
<dbReference type="PANTHER" id="PTHR36112">
    <property type="entry name" value="RIBOSOMAL RNA SMALL SUBUNIT METHYLTRANSFERASE J"/>
    <property type="match status" value="1"/>
</dbReference>
<dbReference type="HAMAP" id="MF_01523">
    <property type="entry name" value="16SrRNA_methyltr_J"/>
    <property type="match status" value="1"/>
</dbReference>
<evidence type="ECO:0000313" key="2">
    <source>
        <dbReference type="EMBL" id="EDP46074.1"/>
    </source>
</evidence>
<feature type="binding site" evidence="1">
    <location>
        <begin position="93"/>
        <end position="94"/>
    </location>
    <ligand>
        <name>S-adenosyl-L-methionine</name>
        <dbReference type="ChEBI" id="CHEBI:59789"/>
    </ligand>
</feature>
<comment type="similarity">
    <text evidence="1">Belongs to the methyltransferase superfamily. RsmJ family.</text>
</comment>
<dbReference type="STRING" id="59196.RICGR_0128"/>
<dbReference type="GO" id="GO:0005737">
    <property type="term" value="C:cytoplasm"/>
    <property type="evidence" value="ECO:0007669"/>
    <property type="project" value="UniProtKB-SubCell"/>
</dbReference>
<comment type="caution">
    <text evidence="2">The sequence shown here is derived from an EMBL/GenBank/DDBJ whole genome shotgun (WGS) entry which is preliminary data.</text>
</comment>
<comment type="subcellular location">
    <subcellularLocation>
        <location evidence="1">Cytoplasm</location>
    </subcellularLocation>
</comment>
<dbReference type="InterPro" id="IPR007536">
    <property type="entry name" value="16SrRNA_methylTrfase_J"/>
</dbReference>
<keyword evidence="1" id="KW-0489">Methyltransferase</keyword>
<keyword evidence="1" id="KW-0963">Cytoplasm</keyword>
<keyword evidence="1" id="KW-0808">Transferase</keyword>
<keyword evidence="1" id="KW-0698">rRNA processing</keyword>
<proteinExistence type="inferred from homology"/>
<dbReference type="EMBL" id="AAQJ02000001">
    <property type="protein sequence ID" value="EDP46074.1"/>
    <property type="molecule type" value="Genomic_DNA"/>
</dbReference>
<name>A8PKC9_9COXI</name>
<feature type="binding site" evidence="1">
    <location>
        <position position="164"/>
    </location>
    <ligand>
        <name>S-adenosyl-L-methionine</name>
        <dbReference type="ChEBI" id="CHEBI:59789"/>
    </ligand>
</feature>
<protein>
    <recommendedName>
        <fullName evidence="1">Ribosomal RNA small subunit methyltransferase J</fullName>
        <ecNumber evidence="1">2.1.1.242</ecNumber>
    </recommendedName>
    <alternativeName>
        <fullName evidence="1">16S rRNA m2G1516 methyltransferase</fullName>
    </alternativeName>
    <alternativeName>
        <fullName evidence="1">rRNA (guanine-N(2)-)-methyltransferase</fullName>
    </alternativeName>
</protein>
<comment type="function">
    <text evidence="1">Specifically methylates the guanosine in position 1516 of 16S rRNA.</text>
</comment>
<dbReference type="GO" id="GO:0008990">
    <property type="term" value="F:rRNA (guanine-N2-)-methyltransferase activity"/>
    <property type="evidence" value="ECO:0007669"/>
    <property type="project" value="UniProtKB-UniRule"/>
</dbReference>
<dbReference type="AlphaFoldDB" id="A8PKC9"/>
<dbReference type="Gene3D" id="3.40.50.150">
    <property type="entry name" value="Vaccinia Virus protein VP39"/>
    <property type="match status" value="1"/>
</dbReference>
<evidence type="ECO:0000313" key="3">
    <source>
        <dbReference type="Proteomes" id="UP000054075"/>
    </source>
</evidence>
<reference evidence="2" key="2">
    <citation type="submission" date="2007-10" db="EMBL/GenBank/DDBJ databases">
        <authorList>
            <person name="Myers G.S."/>
        </authorList>
    </citation>
    <scope>NUCLEOTIDE SEQUENCE [LARGE SCALE GENOMIC DNA]</scope>
</reference>
<dbReference type="CDD" id="cd02440">
    <property type="entry name" value="AdoMet_MTases"/>
    <property type="match status" value="1"/>
</dbReference>
<dbReference type="PANTHER" id="PTHR36112:SF1">
    <property type="entry name" value="RIBOSOMAL RNA SMALL SUBUNIT METHYLTRANSFERASE J"/>
    <property type="match status" value="1"/>
</dbReference>
<dbReference type="InterPro" id="IPR029063">
    <property type="entry name" value="SAM-dependent_MTases_sf"/>
</dbReference>
<sequence>MSQARLLAQKNLLPYVNYVDRDQFDYVFVLTSSGLYLEAIKNKQGKLKIDFLHGKLAFRIRHLQNQKQLLAKAIGLKPNFKPIVLDVTAGLGRDGFILAKLGCAVTLLERSPFIFILLEDGLKRALKFSDSRTLSITLINIDAHIYLEKIKRRIYSAPDVIYLDPMYPHSNKTAFAKREMRLLRFLVGNDSDAFHLLKLAMTYAKKRVVVKRPRSSIYLAEIKPNYSLFGKQHRLDVYLTCSFNNER</sequence>
<comment type="caution">
    <text evidence="1">Lacks conserved residue(s) required for the propagation of feature annotation.</text>
</comment>
<comment type="catalytic activity">
    <reaction evidence="1">
        <text>guanosine(1516) in 16S rRNA + S-adenosyl-L-methionine = N(2)-methylguanosine(1516) in 16S rRNA + S-adenosyl-L-homocysteine + H(+)</text>
        <dbReference type="Rhea" id="RHEA:43220"/>
        <dbReference type="Rhea" id="RHEA-COMP:10412"/>
        <dbReference type="Rhea" id="RHEA-COMP:10413"/>
        <dbReference type="ChEBI" id="CHEBI:15378"/>
        <dbReference type="ChEBI" id="CHEBI:57856"/>
        <dbReference type="ChEBI" id="CHEBI:59789"/>
        <dbReference type="ChEBI" id="CHEBI:74269"/>
        <dbReference type="ChEBI" id="CHEBI:74481"/>
        <dbReference type="EC" id="2.1.1.242"/>
    </reaction>
</comment>
<keyword evidence="1" id="KW-0949">S-adenosyl-L-methionine</keyword>
<dbReference type="Proteomes" id="UP000054075">
    <property type="component" value="Unassembled WGS sequence"/>
</dbReference>
<gene>
    <name evidence="1" type="primary">rsmJ</name>
    <name evidence="2" type="ORF">RICGR_0128</name>
</gene>
<accession>A8PKC9</accession>
<dbReference type="eggNOG" id="COG4123">
    <property type="taxonomic scope" value="Bacteria"/>
</dbReference>
<dbReference type="Pfam" id="PF04445">
    <property type="entry name" value="SAM_MT"/>
    <property type="match status" value="1"/>
</dbReference>
<dbReference type="EC" id="2.1.1.242" evidence="1"/>